<feature type="transmembrane region" description="Helical" evidence="1">
    <location>
        <begin position="15"/>
        <end position="36"/>
    </location>
</feature>
<dbReference type="EMBL" id="UESZ01000001">
    <property type="protein sequence ID" value="SSA35884.1"/>
    <property type="molecule type" value="Genomic_DNA"/>
</dbReference>
<name>A0A2Y8ZV08_9MICO</name>
<evidence type="ECO:0000313" key="3">
    <source>
        <dbReference type="Proteomes" id="UP000250028"/>
    </source>
</evidence>
<keyword evidence="1" id="KW-0472">Membrane</keyword>
<keyword evidence="1" id="KW-1133">Transmembrane helix</keyword>
<protein>
    <submittedName>
        <fullName evidence="2">Uncharacterized protein</fullName>
    </submittedName>
</protein>
<proteinExistence type="predicted"/>
<keyword evidence="1" id="KW-0812">Transmembrane</keyword>
<gene>
    <name evidence="2" type="ORF">SAMN04489750_3259</name>
</gene>
<dbReference type="Proteomes" id="UP000250028">
    <property type="component" value="Unassembled WGS sequence"/>
</dbReference>
<sequence>MTCVQYGLSMKKFKLTLVVLGLIALVVGGILLFMVLSVDLKVIWEIATRYQGGGTTKGLTDPRPKMGIICGLALGAGLLIGLGLGLPLHRSLSQKKLDALVDQRVQQRLAGTATPDASAE</sequence>
<feature type="transmembrane region" description="Helical" evidence="1">
    <location>
        <begin position="66"/>
        <end position="86"/>
    </location>
</feature>
<evidence type="ECO:0000256" key="1">
    <source>
        <dbReference type="SAM" id="Phobius"/>
    </source>
</evidence>
<keyword evidence="3" id="KW-1185">Reference proteome</keyword>
<accession>A0A2Y8ZV08</accession>
<dbReference type="AlphaFoldDB" id="A0A2Y8ZV08"/>
<reference evidence="3" key="1">
    <citation type="submission" date="2016-10" db="EMBL/GenBank/DDBJ databases">
        <authorList>
            <person name="Varghese N."/>
            <person name="Submissions S."/>
        </authorList>
    </citation>
    <scope>NUCLEOTIDE SEQUENCE [LARGE SCALE GENOMIC DNA]</scope>
    <source>
        <strain evidence="3">DSM 22951</strain>
    </source>
</reference>
<organism evidence="2 3">
    <name type="scientific">Branchiibius hedensis</name>
    <dbReference type="NCBI Taxonomy" id="672460"/>
    <lineage>
        <taxon>Bacteria</taxon>
        <taxon>Bacillati</taxon>
        <taxon>Actinomycetota</taxon>
        <taxon>Actinomycetes</taxon>
        <taxon>Micrococcales</taxon>
        <taxon>Dermacoccaceae</taxon>
        <taxon>Branchiibius</taxon>
    </lineage>
</organism>
<evidence type="ECO:0000313" key="2">
    <source>
        <dbReference type="EMBL" id="SSA35884.1"/>
    </source>
</evidence>